<gene>
    <name evidence="1" type="ORF">ACFSCV_11325</name>
</gene>
<dbReference type="Gene3D" id="1.10.287.500">
    <property type="entry name" value="Helix hairpin bin"/>
    <property type="match status" value="1"/>
</dbReference>
<reference evidence="2" key="1">
    <citation type="journal article" date="2019" name="Int. J. Syst. Evol. Microbiol.">
        <title>The Global Catalogue of Microorganisms (GCM) 10K type strain sequencing project: providing services to taxonomists for standard genome sequencing and annotation.</title>
        <authorList>
            <consortium name="The Broad Institute Genomics Platform"/>
            <consortium name="The Broad Institute Genome Sequencing Center for Infectious Disease"/>
            <person name="Wu L."/>
            <person name="Ma J."/>
        </authorList>
    </citation>
    <scope>NUCLEOTIDE SEQUENCE [LARGE SCALE GENOMIC DNA]</scope>
    <source>
        <strain evidence="2">KCTC 23707</strain>
    </source>
</reference>
<dbReference type="EC" id="3.6.1.-" evidence="1"/>
<comment type="caution">
    <text evidence="1">The sequence shown here is derived from an EMBL/GenBank/DDBJ whole genome shotgun (WGS) entry which is preliminary data.</text>
</comment>
<protein>
    <submittedName>
        <fullName evidence="1">Protein phosphatase CheZ</fullName>
        <ecNumber evidence="1">3.6.1.-</ecNumber>
    </submittedName>
</protein>
<dbReference type="Pfam" id="PF04344">
    <property type="entry name" value="CheZ"/>
    <property type="match status" value="1"/>
</dbReference>
<dbReference type="Proteomes" id="UP001597308">
    <property type="component" value="Unassembled WGS sequence"/>
</dbReference>
<name>A0ABW4K7V7_9HYPH</name>
<dbReference type="GO" id="GO:0016787">
    <property type="term" value="F:hydrolase activity"/>
    <property type="evidence" value="ECO:0007669"/>
    <property type="project" value="UniProtKB-KW"/>
</dbReference>
<sequence length="217" mass="23706">MTQRGKSRETMAAPFERVRAYVDQKREGETSFGDVVALAEITAESMQAFFATIDTAIYKELRDIADYITRMRSEIALLQAGELQTDRLPKAGEHLGAIVVATEEATNAIMECAEDILAAAGADDATFRSVVNDKVMAIFEACSFQDLTGQRIARVIETLEHIEERVGRFAAAVNPGGEPGPVAEDARERRARELMLNGPQDRGVAIAQDDIDALMAK</sequence>
<evidence type="ECO:0000313" key="1">
    <source>
        <dbReference type="EMBL" id="MFD1703591.1"/>
    </source>
</evidence>
<organism evidence="1 2">
    <name type="scientific">Methylopila henanensis</name>
    <dbReference type="NCBI Taxonomy" id="873516"/>
    <lineage>
        <taxon>Bacteria</taxon>
        <taxon>Pseudomonadati</taxon>
        <taxon>Pseudomonadota</taxon>
        <taxon>Alphaproteobacteria</taxon>
        <taxon>Hyphomicrobiales</taxon>
        <taxon>Methylopilaceae</taxon>
        <taxon>Methylopila</taxon>
    </lineage>
</organism>
<accession>A0ABW4K7V7</accession>
<dbReference type="SUPFAM" id="SSF75708">
    <property type="entry name" value="Chemotaxis phosphatase CheZ"/>
    <property type="match status" value="1"/>
</dbReference>
<evidence type="ECO:0000313" key="2">
    <source>
        <dbReference type="Proteomes" id="UP001597308"/>
    </source>
</evidence>
<dbReference type="EMBL" id="JBHUER010000008">
    <property type="protein sequence ID" value="MFD1703591.1"/>
    <property type="molecule type" value="Genomic_DNA"/>
</dbReference>
<dbReference type="RefSeq" id="WP_378799689.1">
    <property type="nucleotide sequence ID" value="NZ_JBHUER010000008.1"/>
</dbReference>
<keyword evidence="2" id="KW-1185">Reference proteome</keyword>
<keyword evidence="1" id="KW-0378">Hydrolase</keyword>
<dbReference type="InterPro" id="IPR007439">
    <property type="entry name" value="Chemotax_Pase_CheZ"/>
</dbReference>
<proteinExistence type="predicted"/>